<evidence type="ECO:0000313" key="4">
    <source>
        <dbReference type="Proteomes" id="UP000060043"/>
    </source>
</evidence>
<keyword evidence="1" id="KW-0802">TPR repeat</keyword>
<feature type="repeat" description="TPR" evidence="1">
    <location>
        <begin position="35"/>
        <end position="68"/>
    </location>
</feature>
<dbReference type="InterPro" id="IPR019734">
    <property type="entry name" value="TPR_rpt"/>
</dbReference>
<feature type="repeat" description="TPR" evidence="1">
    <location>
        <begin position="69"/>
        <end position="102"/>
    </location>
</feature>
<dbReference type="EMBL" id="CP013694">
    <property type="protein sequence ID" value="ALU29808.1"/>
    <property type="molecule type" value="Genomic_DNA"/>
</dbReference>
<dbReference type="SUPFAM" id="SSF48452">
    <property type="entry name" value="TPR-like"/>
    <property type="match status" value="2"/>
</dbReference>
<name>A0A0U3FZ46_9CREN</name>
<protein>
    <submittedName>
        <fullName evidence="3">Uncharacterized protein</fullName>
    </submittedName>
</protein>
<sequence>MDMEGEEDPIYEAERLIEKGDYPEALNVLGNLSLPEAYILRSKAYIEMGKSEEAIRELKEGINRFPYAHYMYYELALLYFNHNDLVNALDEVNNALSILPYSYDYNKLKARILFEMQEYEQAFDVLTYVIKMKPDDVESRLLRAQCFYLTGKFLDALKEINRALEYNNKDETLHTLKGKIYLETHFYKLALSEFKISVSIRPTAENYYLLAFSEYMTGECGNAISDSEKALSLDPNNNVIREFYESLRNMCGQK</sequence>
<dbReference type="SMART" id="SM00028">
    <property type="entry name" value="TPR"/>
    <property type="match status" value="5"/>
</dbReference>
<reference evidence="4 5" key="1">
    <citation type="submission" date="2015-12" db="EMBL/GenBank/DDBJ databases">
        <title>A stable core within a dynamic pangenome in Sulfolobus acidocaldarius.</title>
        <authorList>
            <person name="Anderson R."/>
            <person name="Kouris A."/>
            <person name="Seward C."/>
            <person name="Campbell K."/>
            <person name="Whitaker R."/>
        </authorList>
    </citation>
    <scope>NUCLEOTIDE SEQUENCE [LARGE SCALE GENOMIC DNA]</scope>
    <source>
        <strain evidence="2 5">GG12-C01-09</strain>
        <strain evidence="3 4">NG05B_CO5_07</strain>
    </source>
</reference>
<evidence type="ECO:0000313" key="2">
    <source>
        <dbReference type="EMBL" id="ALU29808.1"/>
    </source>
</evidence>
<proteinExistence type="predicted"/>
<dbReference type="PANTHER" id="PTHR12558">
    <property type="entry name" value="CELL DIVISION CYCLE 16,23,27"/>
    <property type="match status" value="1"/>
</dbReference>
<gene>
    <name evidence="2" type="ORF">ATY89_07560</name>
    <name evidence="3" type="ORF">ATZ20_10580</name>
</gene>
<dbReference type="OrthoDB" id="115601at2157"/>
<accession>A0A0U3FZ46</accession>
<dbReference type="AlphaFoldDB" id="A0A0U3FZ46"/>
<dbReference type="PROSITE" id="PS50005">
    <property type="entry name" value="TPR"/>
    <property type="match status" value="3"/>
</dbReference>
<evidence type="ECO:0000313" key="5">
    <source>
        <dbReference type="Proteomes" id="UP000065473"/>
    </source>
</evidence>
<dbReference type="Pfam" id="PF13432">
    <property type="entry name" value="TPR_16"/>
    <property type="match status" value="1"/>
</dbReference>
<dbReference type="PANTHER" id="PTHR12558:SF13">
    <property type="entry name" value="CELL DIVISION CYCLE PROTEIN 27 HOMOLOG"/>
    <property type="match status" value="1"/>
</dbReference>
<dbReference type="STRING" id="1435377.SUSAZ_09585"/>
<dbReference type="Proteomes" id="UP000060043">
    <property type="component" value="Chromosome"/>
</dbReference>
<dbReference type="OMA" id="CENPERY"/>
<dbReference type="Pfam" id="PF14559">
    <property type="entry name" value="TPR_19"/>
    <property type="match status" value="1"/>
</dbReference>
<dbReference type="Gene3D" id="1.25.40.10">
    <property type="entry name" value="Tetratricopeptide repeat domain"/>
    <property type="match status" value="1"/>
</dbReference>
<evidence type="ECO:0000313" key="3">
    <source>
        <dbReference type="EMBL" id="ALU32547.1"/>
    </source>
</evidence>
<evidence type="ECO:0000256" key="1">
    <source>
        <dbReference type="PROSITE-ProRule" id="PRU00339"/>
    </source>
</evidence>
<dbReference type="EMBL" id="CP013695">
    <property type="protein sequence ID" value="ALU32547.1"/>
    <property type="molecule type" value="Genomic_DNA"/>
</dbReference>
<dbReference type="Proteomes" id="UP000065473">
    <property type="component" value="Chromosome"/>
</dbReference>
<dbReference type="InterPro" id="IPR011990">
    <property type="entry name" value="TPR-like_helical_dom_sf"/>
</dbReference>
<feature type="repeat" description="TPR" evidence="1">
    <location>
        <begin position="204"/>
        <end position="237"/>
    </location>
</feature>
<organism evidence="3 4">
    <name type="scientific">Sulfolobus acidocaldarius</name>
    <dbReference type="NCBI Taxonomy" id="2285"/>
    <lineage>
        <taxon>Archaea</taxon>
        <taxon>Thermoproteota</taxon>
        <taxon>Thermoprotei</taxon>
        <taxon>Sulfolobales</taxon>
        <taxon>Sulfolobaceae</taxon>
        <taxon>Sulfolobus</taxon>
    </lineage>
</organism>